<name>A0ABP4T2M4_9ACTN</name>
<comment type="caution">
    <text evidence="2">The sequence shown here is derived from an EMBL/GenBank/DDBJ whole genome shotgun (WGS) entry which is preliminary data.</text>
</comment>
<reference evidence="3" key="1">
    <citation type="journal article" date="2019" name="Int. J. Syst. Evol. Microbiol.">
        <title>The Global Catalogue of Microorganisms (GCM) 10K type strain sequencing project: providing services to taxonomists for standard genome sequencing and annotation.</title>
        <authorList>
            <consortium name="The Broad Institute Genomics Platform"/>
            <consortium name="The Broad Institute Genome Sequencing Center for Infectious Disease"/>
            <person name="Wu L."/>
            <person name="Ma J."/>
        </authorList>
    </citation>
    <scope>NUCLEOTIDE SEQUENCE [LARGE SCALE GENOMIC DNA]</scope>
    <source>
        <strain evidence="3">JCM 14307</strain>
    </source>
</reference>
<evidence type="ECO:0000256" key="1">
    <source>
        <dbReference type="SAM" id="Phobius"/>
    </source>
</evidence>
<evidence type="ECO:0008006" key="4">
    <source>
        <dbReference type="Google" id="ProtNLM"/>
    </source>
</evidence>
<keyword evidence="1" id="KW-0812">Transmembrane</keyword>
<dbReference type="EMBL" id="BAAANF010000008">
    <property type="protein sequence ID" value="GAA1681290.1"/>
    <property type="molecule type" value="Genomic_DNA"/>
</dbReference>
<accession>A0ABP4T2M4</accession>
<keyword evidence="3" id="KW-1185">Reference proteome</keyword>
<proteinExistence type="predicted"/>
<keyword evidence="1" id="KW-0472">Membrane</keyword>
<organism evidence="2 3">
    <name type="scientific">Kribbella yunnanensis</name>
    <dbReference type="NCBI Taxonomy" id="190194"/>
    <lineage>
        <taxon>Bacteria</taxon>
        <taxon>Bacillati</taxon>
        <taxon>Actinomycetota</taxon>
        <taxon>Actinomycetes</taxon>
        <taxon>Propionibacteriales</taxon>
        <taxon>Kribbellaceae</taxon>
        <taxon>Kribbella</taxon>
    </lineage>
</organism>
<dbReference type="RefSeq" id="WP_344150077.1">
    <property type="nucleotide sequence ID" value="NZ_BAAANF010000008.1"/>
</dbReference>
<evidence type="ECO:0000313" key="3">
    <source>
        <dbReference type="Proteomes" id="UP001500280"/>
    </source>
</evidence>
<evidence type="ECO:0000313" key="2">
    <source>
        <dbReference type="EMBL" id="GAA1681290.1"/>
    </source>
</evidence>
<keyword evidence="1" id="KW-1133">Transmembrane helix</keyword>
<feature type="transmembrane region" description="Helical" evidence="1">
    <location>
        <begin position="41"/>
        <end position="61"/>
    </location>
</feature>
<protein>
    <recommendedName>
        <fullName evidence="4">PASTA domain-containing protein</fullName>
    </recommendedName>
</protein>
<gene>
    <name evidence="2" type="ORF">GCM10009745_26880</name>
</gene>
<dbReference type="Proteomes" id="UP001500280">
    <property type="component" value="Unassembled WGS sequence"/>
</dbReference>
<sequence length="346" mass="37138">MYNDPEVSAELHRLADAEPLAPFDTTAVLTRGQRGVRRRRYLTVGGSIAGVAAIALAATLLPGNSQAGEPPVAGEQKKEVWFEAVPGVPRGEASVGQRLTAAEANRRCGVKFNDPKIKLSTPYDGPFSGQALTPKPEVGQRMLTCIVPGGDKPTQALLDQVKKDGVPKDPAAQLRNCSVQAWVDMTGWSVKATTRSSRIEKGYGEIAQAMVIAVSPSGRVAIACEIGDRSIEGGHMRNGTTLLVLDKLRYDSNILTPATKTQPAQHWTGNNIGGNAEGGYDPVAWGRLNGGVTRIQLRMDDKTKLDIPVTDGWFAYCWETGPTKAPMKSFTVTAYDKDGKVVKKLV</sequence>